<evidence type="ECO:0000256" key="4">
    <source>
        <dbReference type="ARBA" id="ARBA00023242"/>
    </source>
</evidence>
<comment type="similarity">
    <text evidence="2">Belongs to the HOP2 family.</text>
</comment>
<keyword evidence="9" id="KW-1185">Reference proteome</keyword>
<evidence type="ECO:0000313" key="8">
    <source>
        <dbReference type="EMBL" id="CCF58955.1"/>
    </source>
</evidence>
<dbReference type="EMBL" id="HE650826">
    <property type="protein sequence ID" value="CCF58955.1"/>
    <property type="molecule type" value="Genomic_DNA"/>
</dbReference>
<dbReference type="FunCoup" id="H2AX55">
    <property type="interactions" value="254"/>
</dbReference>
<keyword evidence="6" id="KW-0175">Coiled coil</keyword>
<dbReference type="OrthoDB" id="272266at2759"/>
<keyword evidence="4" id="KW-0539">Nucleus</keyword>
<dbReference type="GO" id="GO:0120230">
    <property type="term" value="F:recombinase activator activity"/>
    <property type="evidence" value="ECO:0007669"/>
    <property type="project" value="TreeGrafter"/>
</dbReference>
<dbReference type="eggNOG" id="ENOG502S1MU">
    <property type="taxonomic scope" value="Eukaryota"/>
</dbReference>
<dbReference type="Gene3D" id="1.10.10.10">
    <property type="entry name" value="Winged helix-like DNA-binding domain superfamily/Winged helix DNA-binding domain"/>
    <property type="match status" value="1"/>
</dbReference>
<dbReference type="InterPro" id="IPR010776">
    <property type="entry name" value="Hop2_WH_dom"/>
</dbReference>
<feature type="coiled-coil region" evidence="6">
    <location>
        <begin position="93"/>
        <end position="150"/>
    </location>
</feature>
<dbReference type="GO" id="GO:0120231">
    <property type="term" value="C:DNA recombinase auxiliary factor complex"/>
    <property type="evidence" value="ECO:0007669"/>
    <property type="project" value="TreeGrafter"/>
</dbReference>
<dbReference type="GO" id="GO:0000794">
    <property type="term" value="C:condensed nuclear chromosome"/>
    <property type="evidence" value="ECO:0007669"/>
    <property type="project" value="EnsemblFungi"/>
</dbReference>
<dbReference type="STRING" id="1071382.H2AX55"/>
<evidence type="ECO:0000259" key="7">
    <source>
        <dbReference type="Pfam" id="PF07106"/>
    </source>
</evidence>
<dbReference type="Proteomes" id="UP000005220">
    <property type="component" value="Chromosome 6"/>
</dbReference>
<dbReference type="InParanoid" id="H2AX55"/>
<organism evidence="8 9">
    <name type="scientific">Kazachstania africana (strain ATCC 22294 / BCRC 22015 / CBS 2517 / CECT 1963 / NBRC 1671 / NRRL Y-8276)</name>
    <name type="common">Yeast</name>
    <name type="synonym">Kluyveromyces africanus</name>
    <dbReference type="NCBI Taxonomy" id="1071382"/>
    <lineage>
        <taxon>Eukaryota</taxon>
        <taxon>Fungi</taxon>
        <taxon>Dikarya</taxon>
        <taxon>Ascomycota</taxon>
        <taxon>Saccharomycotina</taxon>
        <taxon>Saccharomycetes</taxon>
        <taxon>Saccharomycetales</taxon>
        <taxon>Saccharomycetaceae</taxon>
        <taxon>Kazachstania</taxon>
    </lineage>
</organism>
<dbReference type="HOGENOM" id="CLU_063266_2_0_1"/>
<dbReference type="InterPro" id="IPR036388">
    <property type="entry name" value="WH-like_DNA-bd_sf"/>
</dbReference>
<dbReference type="GO" id="GO:0010774">
    <property type="term" value="P:meiotic strand invasion involved in reciprocal meiotic recombination"/>
    <property type="evidence" value="ECO:0007669"/>
    <property type="project" value="TreeGrafter"/>
</dbReference>
<proteinExistence type="inferred from homology"/>
<protein>
    <recommendedName>
        <fullName evidence="7">Homologous-pairing protein 2 winged helix domain-containing protein</fullName>
    </recommendedName>
</protein>
<keyword evidence="5" id="KW-0469">Meiosis</keyword>
<evidence type="ECO:0000256" key="5">
    <source>
        <dbReference type="ARBA" id="ARBA00023254"/>
    </source>
</evidence>
<evidence type="ECO:0000256" key="2">
    <source>
        <dbReference type="ARBA" id="ARBA00007922"/>
    </source>
</evidence>
<dbReference type="PANTHER" id="PTHR15938:SF0">
    <property type="entry name" value="HOMOLOGOUS-PAIRING PROTEIN 2 HOMOLOG"/>
    <property type="match status" value="1"/>
</dbReference>
<reference evidence="8 9" key="1">
    <citation type="journal article" date="2011" name="Proc. Natl. Acad. Sci. U.S.A.">
        <title>Evolutionary erosion of yeast sex chromosomes by mating-type switching accidents.</title>
        <authorList>
            <person name="Gordon J.L."/>
            <person name="Armisen D."/>
            <person name="Proux-Wera E."/>
            <person name="Oheigeartaigh S.S."/>
            <person name="Byrne K.P."/>
            <person name="Wolfe K.H."/>
        </authorList>
    </citation>
    <scope>NUCLEOTIDE SEQUENCE [LARGE SCALE GENOMIC DNA]</scope>
    <source>
        <strain evidence="9">ATCC 22294 / BCRC 22015 / CBS 2517 / CECT 1963 / NBRC 1671 / NRRL Y-8276</strain>
    </source>
</reference>
<dbReference type="GeneID" id="13884423"/>
<evidence type="ECO:0000313" key="9">
    <source>
        <dbReference type="Proteomes" id="UP000005220"/>
    </source>
</evidence>
<accession>H2AX55</accession>
<evidence type="ECO:0000256" key="3">
    <source>
        <dbReference type="ARBA" id="ARBA00023172"/>
    </source>
</evidence>
<dbReference type="GO" id="GO:0007129">
    <property type="term" value="P:homologous chromosome pairing at meiosis"/>
    <property type="evidence" value="ECO:0007669"/>
    <property type="project" value="EnsemblFungi"/>
</dbReference>
<gene>
    <name evidence="8" type="primary">KAFR0F03590</name>
    <name evidence="8" type="ORF">KAFR_0F03590</name>
</gene>
<dbReference type="RefSeq" id="XP_003958090.1">
    <property type="nucleotide sequence ID" value="XM_003958041.1"/>
</dbReference>
<dbReference type="KEGG" id="kaf:KAFR_0F03590"/>
<comment type="subcellular location">
    <subcellularLocation>
        <location evidence="1">Nucleus</location>
    </subcellularLocation>
</comment>
<evidence type="ECO:0000256" key="6">
    <source>
        <dbReference type="SAM" id="Coils"/>
    </source>
</evidence>
<dbReference type="Pfam" id="PF07106">
    <property type="entry name" value="WHD_TBPIP"/>
    <property type="match status" value="1"/>
</dbReference>
<sequence>MPPKRKVVQVKGDEAEDIIEQYLKTQFKPFAINDIVQNLHNKVSKSVTLKALDSLVASEKIMSRTFGKVIIYSCKDIELAEPIDDGDYSLEKLRQLQDEVMELDRDNSNIIDVINDTIKLPPNDELIESVTTLQNKIEDDKIKLKDLQANDDLKENSEVKEILELEAITEKKIIRRKKILKELMNIIKDQIRPKNLLEYLEDIGCEGMETCF</sequence>
<dbReference type="PANTHER" id="PTHR15938">
    <property type="entry name" value="TBP-1 INTERACTING PROTEIN"/>
    <property type="match status" value="1"/>
</dbReference>
<evidence type="ECO:0000256" key="1">
    <source>
        <dbReference type="ARBA" id="ARBA00004123"/>
    </source>
</evidence>
<feature type="domain" description="Homologous-pairing protein 2 winged helix" evidence="7">
    <location>
        <begin position="14"/>
        <end position="75"/>
    </location>
</feature>
<dbReference type="AlphaFoldDB" id="H2AX55"/>
<dbReference type="GO" id="GO:0000709">
    <property type="term" value="P:meiotic joint molecule formation"/>
    <property type="evidence" value="ECO:0007669"/>
    <property type="project" value="TreeGrafter"/>
</dbReference>
<keyword evidence="3" id="KW-0233">DNA recombination</keyword>
<dbReference type="GO" id="GO:0003690">
    <property type="term" value="F:double-stranded DNA binding"/>
    <property type="evidence" value="ECO:0007669"/>
    <property type="project" value="EnsemblFungi"/>
</dbReference>
<name>H2AX55_KAZAF</name>